<name>A0AAJ5ZFU2_AERCA</name>
<reference evidence="1" key="1">
    <citation type="submission" date="2023-03" db="EMBL/GenBank/DDBJ databases">
        <title>Aeromonas caviae strain AC1520.</title>
        <authorList>
            <person name="Xie T."/>
            <person name="Zhang Q."/>
            <person name="Deng J."/>
            <person name="Li X."/>
        </authorList>
    </citation>
    <scope>NUCLEOTIDE SEQUENCE</scope>
    <source>
        <strain evidence="1">AC1520</strain>
        <plasmid evidence="1">pAC1520</plasmid>
    </source>
</reference>
<dbReference type="EMBL" id="CP120943">
    <property type="protein sequence ID" value="WFG00292.1"/>
    <property type="molecule type" value="Genomic_DNA"/>
</dbReference>
<proteinExistence type="predicted"/>
<evidence type="ECO:0000313" key="1">
    <source>
        <dbReference type="EMBL" id="WFG00292.1"/>
    </source>
</evidence>
<organism evidence="1 2">
    <name type="scientific">Aeromonas caviae</name>
    <name type="common">Aeromonas punctata</name>
    <dbReference type="NCBI Taxonomy" id="648"/>
    <lineage>
        <taxon>Bacteria</taxon>
        <taxon>Pseudomonadati</taxon>
        <taxon>Pseudomonadota</taxon>
        <taxon>Gammaproteobacteria</taxon>
        <taxon>Aeromonadales</taxon>
        <taxon>Aeromonadaceae</taxon>
        <taxon>Aeromonas</taxon>
    </lineage>
</organism>
<sequence length="179" mass="19449">MNNLTDGDIAGVLSLAKELGFKGWGGHSASAALAINRLLFEGQGEYVVACNQALLNKGCLVGHVAVRFDGHIYDADAEPKTLEDIESWGELNVHDVDFMVYFDDSDPWNADKATDVVIFNIEEAKVEGSLLMSFSMTQQVENMTTLEKAITLYEQQKEEDALLLAGTACSAGAQRMGLL</sequence>
<accession>A0AAJ5ZFU2</accession>
<geneLocation type="plasmid" evidence="1 2">
    <name>pAC1520</name>
</geneLocation>
<dbReference type="RefSeq" id="WP_128342743.1">
    <property type="nucleotide sequence ID" value="NZ_CAWOMG010000077.1"/>
</dbReference>
<dbReference type="AlphaFoldDB" id="A0AAJ5ZFU2"/>
<evidence type="ECO:0000313" key="2">
    <source>
        <dbReference type="Proteomes" id="UP001218423"/>
    </source>
</evidence>
<gene>
    <name evidence="1" type="ORF">P5S46_21255</name>
</gene>
<dbReference type="Proteomes" id="UP001218423">
    <property type="component" value="Plasmid pAC1520"/>
</dbReference>
<keyword evidence="1" id="KW-0614">Plasmid</keyword>
<protein>
    <submittedName>
        <fullName evidence="1">Uncharacterized protein</fullName>
    </submittedName>
</protein>